<evidence type="ECO:0000256" key="9">
    <source>
        <dbReference type="RuleBase" id="RU364016"/>
    </source>
</evidence>
<evidence type="ECO:0000256" key="6">
    <source>
        <dbReference type="ARBA" id="ARBA00022989"/>
    </source>
</evidence>
<evidence type="ECO:0000256" key="3">
    <source>
        <dbReference type="ARBA" id="ARBA00022679"/>
    </source>
</evidence>
<dbReference type="VEuPathDB" id="VectorBase:GBRI044596"/>
<dbReference type="GO" id="GO:0032580">
    <property type="term" value="C:Golgi cisterna membrane"/>
    <property type="evidence" value="ECO:0007669"/>
    <property type="project" value="UniProtKB-SubCell"/>
</dbReference>
<evidence type="ECO:0000256" key="1">
    <source>
        <dbReference type="ARBA" id="ARBA00004447"/>
    </source>
</evidence>
<dbReference type="PANTHER" id="PTHR12369">
    <property type="entry name" value="CHONDROITIN SYNTHASE"/>
    <property type="match status" value="1"/>
</dbReference>
<evidence type="ECO:0000313" key="10">
    <source>
        <dbReference type="EnsemblMetazoa" id="GBRI044596-PA"/>
    </source>
</evidence>
<evidence type="ECO:0000313" key="11">
    <source>
        <dbReference type="Proteomes" id="UP000091820"/>
    </source>
</evidence>
<reference evidence="10" key="2">
    <citation type="submission" date="2020-05" db="UniProtKB">
        <authorList>
            <consortium name="EnsemblMetazoa"/>
        </authorList>
    </citation>
    <scope>IDENTIFICATION</scope>
    <source>
        <strain evidence="10">IAEA</strain>
    </source>
</reference>
<keyword evidence="7 9" id="KW-0333">Golgi apparatus</keyword>
<name>A0A1A9X546_9MUSC</name>
<comment type="similarity">
    <text evidence="2 9">Belongs to the chondroitin N-acetylgalactosaminyltransferase family.</text>
</comment>
<sequence>MRQGYMLAIRTSVGVDVSGVGGHGIEQKTYALKSTTKLFKDLNLLAKDAAFHNATTVYPVTDTDDFYRLHAYFSKHHLEVIQHFSNNLEMKSYRIANGTISNNILEIRWPLGVPLPSTPETRHDILTWRLLNRSHIFLPNDANNIEPLNSIETLDLDKVLELTKQYAKHKYPTLQYMGIHTIYRRFDATRGMDYHIHLNFRETGKFAALTQSETLTKSFQVIKPLGRVEVVPSPYVTESTRIAILVPTFEHQVEYALDFIRHYESTCMRNQDNTFLLMIFMYRFDSISKGDADPFRDIKTLALDLSAKYKADGSRIAWVSIRLRATLSDSVPDDHVMLNSIYGHNEILSIAVADLALPKIGLESLVLMASNCISFKPDFLNRVRMNTIQGFQIYSPIGFMLYPCRLANFCKDCESCDVSQGTGYFDKWNYDIISFYSRDYVQARKQVETSLPIMRMDTDIERLFNRADKSINNILDMFVSSKLSVHILRGVEPNLRYGGGIRHFVDKHRRESGNSLTLPKCLAETFAISDSNSNIDWVSVGFLKSYFSLYSPLNDTDIFVTLLRLLHNKIPIKDDCSSD</sequence>
<dbReference type="Pfam" id="PF05679">
    <property type="entry name" value="CHGN"/>
    <property type="match status" value="1"/>
</dbReference>
<evidence type="ECO:0000256" key="7">
    <source>
        <dbReference type="ARBA" id="ARBA00023034"/>
    </source>
</evidence>
<dbReference type="AlphaFoldDB" id="A0A1A9X546"/>
<accession>A0A1A9X546</accession>
<dbReference type="GO" id="GO:0047238">
    <property type="term" value="F:glucuronosyl-N-acetylgalactosaminyl-proteoglycan 4-beta-N-acetylgalactosaminyltransferase activity"/>
    <property type="evidence" value="ECO:0007669"/>
    <property type="project" value="TreeGrafter"/>
</dbReference>
<keyword evidence="4" id="KW-0812">Transmembrane</keyword>
<keyword evidence="8" id="KW-0472">Membrane</keyword>
<keyword evidence="11" id="KW-1185">Reference proteome</keyword>
<dbReference type="STRING" id="37001.A0A1A9X546"/>
<reference evidence="11" key="1">
    <citation type="submission" date="2014-03" db="EMBL/GenBank/DDBJ databases">
        <authorList>
            <person name="Aksoy S."/>
            <person name="Warren W."/>
            <person name="Wilson R.K."/>
        </authorList>
    </citation>
    <scope>NUCLEOTIDE SEQUENCE [LARGE SCALE GENOMIC DNA]</scope>
    <source>
        <strain evidence="11">IAEA</strain>
    </source>
</reference>
<keyword evidence="3 9" id="KW-0808">Transferase</keyword>
<dbReference type="InterPro" id="IPR008428">
    <property type="entry name" value="Chond_GalNAc"/>
</dbReference>
<evidence type="ECO:0000256" key="4">
    <source>
        <dbReference type="ARBA" id="ARBA00022692"/>
    </source>
</evidence>
<evidence type="ECO:0000256" key="8">
    <source>
        <dbReference type="ARBA" id="ARBA00023136"/>
    </source>
</evidence>
<dbReference type="EC" id="2.4.1.-" evidence="9"/>
<evidence type="ECO:0000256" key="5">
    <source>
        <dbReference type="ARBA" id="ARBA00022968"/>
    </source>
</evidence>
<evidence type="ECO:0000256" key="2">
    <source>
        <dbReference type="ARBA" id="ARBA00009239"/>
    </source>
</evidence>
<keyword evidence="6" id="KW-1133">Transmembrane helix</keyword>
<organism evidence="10 11">
    <name type="scientific">Glossina brevipalpis</name>
    <dbReference type="NCBI Taxonomy" id="37001"/>
    <lineage>
        <taxon>Eukaryota</taxon>
        <taxon>Metazoa</taxon>
        <taxon>Ecdysozoa</taxon>
        <taxon>Arthropoda</taxon>
        <taxon>Hexapoda</taxon>
        <taxon>Insecta</taxon>
        <taxon>Pterygota</taxon>
        <taxon>Neoptera</taxon>
        <taxon>Endopterygota</taxon>
        <taxon>Diptera</taxon>
        <taxon>Brachycera</taxon>
        <taxon>Muscomorpha</taxon>
        <taxon>Hippoboscoidea</taxon>
        <taxon>Glossinidae</taxon>
        <taxon>Glossina</taxon>
    </lineage>
</organism>
<proteinExistence type="inferred from homology"/>
<comment type="subcellular location">
    <subcellularLocation>
        <location evidence="1 9">Golgi apparatus</location>
        <location evidence="1 9">Golgi stack membrane</location>
        <topology evidence="1 9">Single-pass type II membrane protein</topology>
    </subcellularLocation>
</comment>
<dbReference type="PANTHER" id="PTHR12369:SF13">
    <property type="entry name" value="HEXOSYLTRANSFERASE"/>
    <property type="match status" value="1"/>
</dbReference>
<keyword evidence="5 9" id="KW-0735">Signal-anchor</keyword>
<protein>
    <recommendedName>
        <fullName evidence="9">Hexosyltransferase</fullName>
        <ecNumber evidence="9">2.4.1.-</ecNumber>
    </recommendedName>
</protein>
<dbReference type="EnsemblMetazoa" id="GBRI044596-RA">
    <property type="protein sequence ID" value="GBRI044596-PA"/>
    <property type="gene ID" value="GBRI044596"/>
</dbReference>
<dbReference type="Proteomes" id="UP000091820">
    <property type="component" value="Unassembled WGS sequence"/>
</dbReference>
<dbReference type="InterPro" id="IPR051227">
    <property type="entry name" value="CS_glycosyltransferase"/>
</dbReference>